<dbReference type="EMBL" id="CP089291">
    <property type="protein sequence ID" value="UOF89640.1"/>
    <property type="molecule type" value="Genomic_DNA"/>
</dbReference>
<dbReference type="Gene3D" id="3.40.30.10">
    <property type="entry name" value="Glutaredoxin"/>
    <property type="match status" value="1"/>
</dbReference>
<feature type="domain" description="Thioredoxin" evidence="4">
    <location>
        <begin position="50"/>
        <end position="214"/>
    </location>
</feature>
<keyword evidence="3" id="KW-1133">Transmembrane helix</keyword>
<dbReference type="PANTHER" id="PTHR12151:SF25">
    <property type="entry name" value="LINALOOL DEHYDRATASE_ISOMERASE DOMAIN-CONTAINING PROTEIN"/>
    <property type="match status" value="1"/>
</dbReference>
<dbReference type="RefSeq" id="WP_347436329.1">
    <property type="nucleotide sequence ID" value="NZ_CP089291.1"/>
</dbReference>
<dbReference type="PROSITE" id="PS51352">
    <property type="entry name" value="THIOREDOXIN_2"/>
    <property type="match status" value="1"/>
</dbReference>
<keyword evidence="3" id="KW-0812">Transmembrane</keyword>
<keyword evidence="3" id="KW-0472">Membrane</keyword>
<accession>A0ABY4CP56</accession>
<keyword evidence="2" id="KW-0186">Copper</keyword>
<evidence type="ECO:0000256" key="3">
    <source>
        <dbReference type="SAM" id="Phobius"/>
    </source>
</evidence>
<evidence type="ECO:0000313" key="5">
    <source>
        <dbReference type="EMBL" id="UOF89640.1"/>
    </source>
</evidence>
<gene>
    <name evidence="5" type="ORF">LSG31_17395</name>
</gene>
<dbReference type="InterPro" id="IPR003782">
    <property type="entry name" value="SCO1/SenC"/>
</dbReference>
<proteinExistence type="inferred from homology"/>
<dbReference type="Pfam" id="PF02630">
    <property type="entry name" value="SCO1-SenC"/>
    <property type="match status" value="1"/>
</dbReference>
<name>A0ABY4CP56_9BACL</name>
<dbReference type="SUPFAM" id="SSF52833">
    <property type="entry name" value="Thioredoxin-like"/>
    <property type="match status" value="1"/>
</dbReference>
<dbReference type="Proteomes" id="UP000830167">
    <property type="component" value="Chromosome"/>
</dbReference>
<reference evidence="5" key="1">
    <citation type="submission" date="2021-12" db="EMBL/GenBank/DDBJ databases">
        <title>Alicyclobacillaceae gen. nov., sp. nov., isolated from chalcocite enrichment system.</title>
        <authorList>
            <person name="Jiang Z."/>
        </authorList>
    </citation>
    <scope>NUCLEOTIDE SEQUENCE</scope>
    <source>
        <strain evidence="5">MYW30-H2</strain>
    </source>
</reference>
<sequence length="217" mass="24432">MQTKNRIVRVASAIVVATLLVGGWSWYHTRQIAVQTEQKYQQLMALTRLNNPIVQAPDFKLTDQNGKTITLSSLRGKIVVLEFMDPECTDICPIVSQEIIKTNQLLGNKSSQVEFLAVNVNQYHESQKDIMGFSKEQGLNKLSNWHFLTGTTSELQSIWKAYGIEVISNPSGDVQHSAFMYFIDKGGTEVYLANPDNSKITIPEWSQGISYVTNKLM</sequence>
<comment type="similarity">
    <text evidence="1">Belongs to the SCO1/2 family.</text>
</comment>
<feature type="transmembrane region" description="Helical" evidence="3">
    <location>
        <begin position="7"/>
        <end position="27"/>
    </location>
</feature>
<dbReference type="PANTHER" id="PTHR12151">
    <property type="entry name" value="ELECTRON TRANSPORT PROTIN SCO1/SENC FAMILY MEMBER"/>
    <property type="match status" value="1"/>
</dbReference>
<organism evidence="5 6">
    <name type="scientific">Fodinisporobacter ferrooxydans</name>
    <dbReference type="NCBI Taxonomy" id="2901836"/>
    <lineage>
        <taxon>Bacteria</taxon>
        <taxon>Bacillati</taxon>
        <taxon>Bacillota</taxon>
        <taxon>Bacilli</taxon>
        <taxon>Bacillales</taxon>
        <taxon>Alicyclobacillaceae</taxon>
        <taxon>Fodinisporobacter</taxon>
    </lineage>
</organism>
<evidence type="ECO:0000256" key="1">
    <source>
        <dbReference type="ARBA" id="ARBA00010996"/>
    </source>
</evidence>
<dbReference type="CDD" id="cd02968">
    <property type="entry name" value="SCO"/>
    <property type="match status" value="1"/>
</dbReference>
<evidence type="ECO:0000313" key="6">
    <source>
        <dbReference type="Proteomes" id="UP000830167"/>
    </source>
</evidence>
<dbReference type="InterPro" id="IPR036249">
    <property type="entry name" value="Thioredoxin-like_sf"/>
</dbReference>
<dbReference type="InterPro" id="IPR013766">
    <property type="entry name" value="Thioredoxin_domain"/>
</dbReference>
<keyword evidence="6" id="KW-1185">Reference proteome</keyword>
<evidence type="ECO:0000259" key="4">
    <source>
        <dbReference type="PROSITE" id="PS51352"/>
    </source>
</evidence>
<evidence type="ECO:0000256" key="2">
    <source>
        <dbReference type="ARBA" id="ARBA00023008"/>
    </source>
</evidence>
<protein>
    <submittedName>
        <fullName evidence="5">SCO family protein</fullName>
    </submittedName>
</protein>